<accession>A0A9D9I4X6</accession>
<dbReference type="EMBL" id="JADIME010000085">
    <property type="protein sequence ID" value="MBO8465968.1"/>
    <property type="molecule type" value="Genomic_DNA"/>
</dbReference>
<feature type="signal peptide" evidence="1">
    <location>
        <begin position="1"/>
        <end position="24"/>
    </location>
</feature>
<sequence length="283" mass="32115">MKISALSSAIALAFLAVSCGPKSAPVSETDLEKYELKGPVASVRSTSYKVDSTAKKPYKVAEVEASSNNVYVEFNDFGMATRLERFNRAGKVVSIQESEYNENGQITGSCITNPEGDVMETTVYKYKRGRLAEMTTTDAQDSLKKHEVYKYYDRDSVVATFSYKEDKTAGRRVSKYDEDGYNYATITYSSKDKVLSEFLIEHDDMGRTVAVNSENVFFGSLDSEMKYNENGFRSELLMKGKSAETKYTFEYELDANGNWTKRTTYKDGAERPIRIEMRKIEYR</sequence>
<evidence type="ECO:0008006" key="4">
    <source>
        <dbReference type="Google" id="ProtNLM"/>
    </source>
</evidence>
<reference evidence="2" key="1">
    <citation type="submission" date="2020-10" db="EMBL/GenBank/DDBJ databases">
        <authorList>
            <person name="Gilroy R."/>
        </authorList>
    </citation>
    <scope>NUCLEOTIDE SEQUENCE</scope>
    <source>
        <strain evidence="2">10037</strain>
    </source>
</reference>
<reference evidence="2" key="2">
    <citation type="journal article" date="2021" name="PeerJ">
        <title>Extensive microbial diversity within the chicken gut microbiome revealed by metagenomics and culture.</title>
        <authorList>
            <person name="Gilroy R."/>
            <person name="Ravi A."/>
            <person name="Getino M."/>
            <person name="Pursley I."/>
            <person name="Horton D.L."/>
            <person name="Alikhan N.F."/>
            <person name="Baker D."/>
            <person name="Gharbi K."/>
            <person name="Hall N."/>
            <person name="Watson M."/>
            <person name="Adriaenssens E.M."/>
            <person name="Foster-Nyarko E."/>
            <person name="Jarju S."/>
            <person name="Secka A."/>
            <person name="Antonio M."/>
            <person name="Oren A."/>
            <person name="Chaudhuri R.R."/>
            <person name="La Ragione R."/>
            <person name="Hildebrand F."/>
            <person name="Pallen M.J."/>
        </authorList>
    </citation>
    <scope>NUCLEOTIDE SEQUENCE</scope>
    <source>
        <strain evidence="2">10037</strain>
    </source>
</reference>
<dbReference type="Gene3D" id="2.180.10.10">
    <property type="entry name" value="RHS repeat-associated core"/>
    <property type="match status" value="1"/>
</dbReference>
<evidence type="ECO:0000256" key="1">
    <source>
        <dbReference type="SAM" id="SignalP"/>
    </source>
</evidence>
<evidence type="ECO:0000313" key="2">
    <source>
        <dbReference type="EMBL" id="MBO8465968.1"/>
    </source>
</evidence>
<feature type="chain" id="PRO_5039040010" description="DUF4595 domain-containing protein" evidence="1">
    <location>
        <begin position="25"/>
        <end position="283"/>
    </location>
</feature>
<keyword evidence="1" id="KW-0732">Signal</keyword>
<gene>
    <name evidence="2" type="ORF">IAB93_08260</name>
</gene>
<organism evidence="2 3">
    <name type="scientific">Candidatus Merdivivens pullistercoris</name>
    <dbReference type="NCBI Taxonomy" id="2840873"/>
    <lineage>
        <taxon>Bacteria</taxon>
        <taxon>Pseudomonadati</taxon>
        <taxon>Bacteroidota</taxon>
        <taxon>Bacteroidia</taxon>
        <taxon>Bacteroidales</taxon>
        <taxon>Muribaculaceae</taxon>
        <taxon>Muribaculaceae incertae sedis</taxon>
        <taxon>Candidatus Merdivivens</taxon>
    </lineage>
</organism>
<evidence type="ECO:0000313" key="3">
    <source>
        <dbReference type="Proteomes" id="UP000823597"/>
    </source>
</evidence>
<dbReference type="Proteomes" id="UP000823597">
    <property type="component" value="Unassembled WGS sequence"/>
</dbReference>
<dbReference type="PROSITE" id="PS51257">
    <property type="entry name" value="PROKAR_LIPOPROTEIN"/>
    <property type="match status" value="1"/>
</dbReference>
<dbReference type="AlphaFoldDB" id="A0A9D9I4X6"/>
<comment type="caution">
    <text evidence="2">The sequence shown here is derived from an EMBL/GenBank/DDBJ whole genome shotgun (WGS) entry which is preliminary data.</text>
</comment>
<name>A0A9D9I4X6_9BACT</name>
<proteinExistence type="predicted"/>
<protein>
    <recommendedName>
        <fullName evidence="4">DUF4595 domain-containing protein</fullName>
    </recommendedName>
</protein>